<sequence length="73" mass="8108">MKKVNVSTKYMDRFAGKWVAIDPVKDIIIAAGETLKEIAPYVSGKATNKNKIMAAAFKVPYKDEGPYILAFIK</sequence>
<protein>
    <submittedName>
        <fullName evidence="1">Uncharacterized protein</fullName>
    </submittedName>
</protein>
<evidence type="ECO:0000313" key="2">
    <source>
        <dbReference type="Proteomes" id="UP000176609"/>
    </source>
</evidence>
<proteinExistence type="predicted"/>
<reference evidence="1 2" key="1">
    <citation type="journal article" date="2016" name="Nat. Commun.">
        <title>Thousands of microbial genomes shed light on interconnected biogeochemical processes in an aquifer system.</title>
        <authorList>
            <person name="Anantharaman K."/>
            <person name="Brown C.T."/>
            <person name="Hug L.A."/>
            <person name="Sharon I."/>
            <person name="Castelle C.J."/>
            <person name="Probst A.J."/>
            <person name="Thomas B.C."/>
            <person name="Singh A."/>
            <person name="Wilkins M.J."/>
            <person name="Karaoz U."/>
            <person name="Brodie E.L."/>
            <person name="Williams K.H."/>
            <person name="Hubbard S.S."/>
            <person name="Banfield J.F."/>
        </authorList>
    </citation>
    <scope>NUCLEOTIDE SEQUENCE [LARGE SCALE GENOMIC DNA]</scope>
</reference>
<accession>A0A1F6AM35</accession>
<dbReference type="EMBL" id="MFJR01000015">
    <property type="protein sequence ID" value="OGG25744.1"/>
    <property type="molecule type" value="Genomic_DNA"/>
</dbReference>
<gene>
    <name evidence="1" type="ORF">A2960_05350</name>
</gene>
<dbReference type="AlphaFoldDB" id="A0A1F6AM35"/>
<comment type="caution">
    <text evidence="1">The sequence shown here is derived from an EMBL/GenBank/DDBJ whole genome shotgun (WGS) entry which is preliminary data.</text>
</comment>
<dbReference type="Proteomes" id="UP000176609">
    <property type="component" value="Unassembled WGS sequence"/>
</dbReference>
<name>A0A1F6AM35_9BACT</name>
<organism evidence="1 2">
    <name type="scientific">Candidatus Gottesmanbacteria bacterium RIFCSPLOWO2_01_FULL_39_12b</name>
    <dbReference type="NCBI Taxonomy" id="1798388"/>
    <lineage>
        <taxon>Bacteria</taxon>
        <taxon>Candidatus Gottesmaniibacteriota</taxon>
    </lineage>
</organism>
<evidence type="ECO:0000313" key="1">
    <source>
        <dbReference type="EMBL" id="OGG25744.1"/>
    </source>
</evidence>